<evidence type="ECO:0000259" key="8">
    <source>
        <dbReference type="Pfam" id="PF02878"/>
    </source>
</evidence>
<dbReference type="InterPro" id="IPR005841">
    <property type="entry name" value="Alpha-D-phosphohexomutase_SF"/>
</dbReference>
<dbReference type="GO" id="GO:0008966">
    <property type="term" value="F:phosphoglucosamine mutase activity"/>
    <property type="evidence" value="ECO:0007669"/>
    <property type="project" value="UniProtKB-EC"/>
</dbReference>
<dbReference type="InterPro" id="IPR005846">
    <property type="entry name" value="A-D-PHexomutase_a/b/a-III"/>
</dbReference>
<dbReference type="InterPro" id="IPR036900">
    <property type="entry name" value="A-D-PHexomutase_C_sf"/>
</dbReference>
<dbReference type="InterPro" id="IPR005844">
    <property type="entry name" value="A-D-PHexomutase_a/b/a-I"/>
</dbReference>
<evidence type="ECO:0000259" key="10">
    <source>
        <dbReference type="Pfam" id="PF02880"/>
    </source>
</evidence>
<dbReference type="PRINTS" id="PR00509">
    <property type="entry name" value="PGMPMM"/>
</dbReference>
<organism evidence="11 12">
    <name type="scientific">Methanogenium marinum</name>
    <dbReference type="NCBI Taxonomy" id="348610"/>
    <lineage>
        <taxon>Archaea</taxon>
        <taxon>Methanobacteriati</taxon>
        <taxon>Methanobacteriota</taxon>
        <taxon>Stenosarchaea group</taxon>
        <taxon>Methanomicrobia</taxon>
        <taxon>Methanomicrobiales</taxon>
        <taxon>Methanomicrobiaceae</taxon>
        <taxon>Methanogenium</taxon>
    </lineage>
</organism>
<sequence length="449" mass="48260">METPEKQLFGTNGVRGIIGEEMNPELVMKIGMALGTMRKGRIGVGRDTRTSGPALSRAMIAGLLATGHDVVDLGVLPTPAVQYLVREHFDAGAVITASHNPPEYNGVKIIEGDGTEMDDTQTICLEGHLFAEKFTLAGWDNMGILTSSPEMVNEYIDAIAGYWKDINADGMTVVADPGSGPACESTPRVLTKMGCRVVTINGMMDGTFPGRMPEPSPEGLQPLSELVRETGAAFGVAHDGDADRAVFVDETGEFLEENEQFALVERFICSDRPGIVVTPVSTSFLAERIAEETGSVVEYTRVGSISVARRMLALSAEGKTVVFGGEGNGGLILPGNQHCRDGAMTAATMVALLKSSGKKLSELKASLPPHAMLKDKIHTESPKELLKKAESAFSDDNLDLTDGVRINRKGMWALLRPSGTEPFMRLYVEAETEKEAEAFRDEITKIISP</sequence>
<dbReference type="Proteomes" id="UP001143747">
    <property type="component" value="Unassembled WGS sequence"/>
</dbReference>
<evidence type="ECO:0000256" key="5">
    <source>
        <dbReference type="ARBA" id="ARBA00022842"/>
    </source>
</evidence>
<dbReference type="SUPFAM" id="SSF55957">
    <property type="entry name" value="Phosphoglucomutase, C-terminal domain"/>
    <property type="match status" value="1"/>
</dbReference>
<gene>
    <name evidence="11" type="primary">glmM</name>
    <name evidence="11" type="ORF">L0665_02025</name>
</gene>
<dbReference type="RefSeq" id="WP_274924050.1">
    <property type="nucleotide sequence ID" value="NZ_JAKELO010000002.1"/>
</dbReference>
<feature type="domain" description="Alpha-D-phosphohexomutase alpha/beta/alpha" evidence="8">
    <location>
        <begin position="6"/>
        <end position="134"/>
    </location>
</feature>
<keyword evidence="6 11" id="KW-0413">Isomerase</keyword>
<dbReference type="FunFam" id="3.40.120.10:FF:000001">
    <property type="entry name" value="Phosphoglucosamine mutase"/>
    <property type="match status" value="1"/>
</dbReference>
<comment type="similarity">
    <text evidence="2">Belongs to the phosphohexose mutase family.</text>
</comment>
<dbReference type="Gene3D" id="3.40.120.10">
    <property type="entry name" value="Alpha-D-Glucose-1,6-Bisphosphate, subunit A, domain 3"/>
    <property type="match status" value="3"/>
</dbReference>
<evidence type="ECO:0000256" key="6">
    <source>
        <dbReference type="ARBA" id="ARBA00023235"/>
    </source>
</evidence>
<evidence type="ECO:0000256" key="2">
    <source>
        <dbReference type="ARBA" id="ARBA00010231"/>
    </source>
</evidence>
<dbReference type="PANTHER" id="PTHR43771:SF1">
    <property type="entry name" value="PHOSPHOMANNOMUTASE"/>
    <property type="match status" value="1"/>
</dbReference>
<dbReference type="NCBIfam" id="TIGR03990">
    <property type="entry name" value="Arch_GlmM"/>
    <property type="match status" value="1"/>
</dbReference>
<dbReference type="InterPro" id="IPR005845">
    <property type="entry name" value="A-D-PHexomutase_a/b/a-II"/>
</dbReference>
<dbReference type="EMBL" id="JAKELO010000002">
    <property type="protein sequence ID" value="MDE4907398.1"/>
    <property type="molecule type" value="Genomic_DNA"/>
</dbReference>
<dbReference type="Pfam" id="PF02879">
    <property type="entry name" value="PGM_PMM_II"/>
    <property type="match status" value="1"/>
</dbReference>
<dbReference type="Pfam" id="PF02880">
    <property type="entry name" value="PGM_PMM_III"/>
    <property type="match status" value="1"/>
</dbReference>
<dbReference type="InterPro" id="IPR024086">
    <property type="entry name" value="GlmM_arc-type"/>
</dbReference>
<keyword evidence="4" id="KW-0479">Metal-binding</keyword>
<evidence type="ECO:0000313" key="11">
    <source>
        <dbReference type="EMBL" id="MDE4907398.1"/>
    </source>
</evidence>
<feature type="domain" description="Alpha-D-phosphohexomutase alpha/beta/alpha" evidence="9">
    <location>
        <begin position="154"/>
        <end position="252"/>
    </location>
</feature>
<reference evidence="11" key="1">
    <citation type="submission" date="2022-01" db="EMBL/GenBank/DDBJ databases">
        <title>Draft genome of Methanogenium marinum DSM 15558.</title>
        <authorList>
            <person name="Chen S.-C."/>
            <person name="You Y.-T."/>
        </authorList>
    </citation>
    <scope>NUCLEOTIDE SEQUENCE</scope>
    <source>
        <strain evidence="11">DSM 15558</strain>
    </source>
</reference>
<dbReference type="GO" id="GO:0005975">
    <property type="term" value="P:carbohydrate metabolic process"/>
    <property type="evidence" value="ECO:0007669"/>
    <property type="project" value="InterPro"/>
</dbReference>
<proteinExistence type="inferred from homology"/>
<evidence type="ECO:0000256" key="4">
    <source>
        <dbReference type="ARBA" id="ARBA00022723"/>
    </source>
</evidence>
<evidence type="ECO:0000256" key="1">
    <source>
        <dbReference type="ARBA" id="ARBA00001946"/>
    </source>
</evidence>
<keyword evidence="3" id="KW-0597">Phosphoprotein</keyword>
<keyword evidence="5" id="KW-0460">Magnesium</keyword>
<evidence type="ECO:0000313" key="12">
    <source>
        <dbReference type="Proteomes" id="UP001143747"/>
    </source>
</evidence>
<name>A0A9Q4KMY5_9EURY</name>
<evidence type="ECO:0000259" key="9">
    <source>
        <dbReference type="Pfam" id="PF02879"/>
    </source>
</evidence>
<dbReference type="Gene3D" id="3.30.310.50">
    <property type="entry name" value="Alpha-D-phosphohexomutase, C-terminal domain"/>
    <property type="match status" value="1"/>
</dbReference>
<dbReference type="Pfam" id="PF00408">
    <property type="entry name" value="PGM_PMM_IV"/>
    <property type="match status" value="1"/>
</dbReference>
<dbReference type="PANTHER" id="PTHR43771">
    <property type="entry name" value="PHOSPHOMANNOMUTASE"/>
    <property type="match status" value="1"/>
</dbReference>
<evidence type="ECO:0000256" key="3">
    <source>
        <dbReference type="ARBA" id="ARBA00022553"/>
    </source>
</evidence>
<evidence type="ECO:0000259" key="7">
    <source>
        <dbReference type="Pfam" id="PF00408"/>
    </source>
</evidence>
<comment type="caution">
    <text evidence="11">The sequence shown here is derived from an EMBL/GenBank/DDBJ whole genome shotgun (WGS) entry which is preliminary data.</text>
</comment>
<dbReference type="SUPFAM" id="SSF53738">
    <property type="entry name" value="Phosphoglucomutase, first 3 domains"/>
    <property type="match status" value="3"/>
</dbReference>
<feature type="domain" description="Alpha-D-phosphohexomutase C-terminal" evidence="7">
    <location>
        <begin position="400"/>
        <end position="445"/>
    </location>
</feature>
<feature type="domain" description="Alpha-D-phosphohexomutase alpha/beta/alpha" evidence="10">
    <location>
        <begin position="258"/>
        <end position="367"/>
    </location>
</feature>
<dbReference type="InterPro" id="IPR016055">
    <property type="entry name" value="A-D-PHexomutase_a/b/a-I/II/III"/>
</dbReference>
<dbReference type="CDD" id="cd03087">
    <property type="entry name" value="PGM_like1"/>
    <property type="match status" value="1"/>
</dbReference>
<dbReference type="Pfam" id="PF02878">
    <property type="entry name" value="PGM_PMM_I"/>
    <property type="match status" value="1"/>
</dbReference>
<dbReference type="InterPro" id="IPR005843">
    <property type="entry name" value="A-D-PHexomutase_C"/>
</dbReference>
<dbReference type="GO" id="GO:0046872">
    <property type="term" value="F:metal ion binding"/>
    <property type="evidence" value="ECO:0007669"/>
    <property type="project" value="UniProtKB-KW"/>
</dbReference>
<keyword evidence="12" id="KW-1185">Reference proteome</keyword>
<protein>
    <submittedName>
        <fullName evidence="11">Phosphoglucosamine mutase</fullName>
        <ecNumber evidence="11">5.4.2.10</ecNumber>
    </submittedName>
</protein>
<dbReference type="EC" id="5.4.2.10" evidence="11"/>
<accession>A0A9Q4KMY5</accession>
<comment type="cofactor">
    <cofactor evidence="1">
        <name>Mg(2+)</name>
        <dbReference type="ChEBI" id="CHEBI:18420"/>
    </cofactor>
</comment>
<dbReference type="AlphaFoldDB" id="A0A9Q4KMY5"/>